<dbReference type="RefSeq" id="WP_130253904.1">
    <property type="nucleotide sequence ID" value="NZ_PPSX01000006.1"/>
</dbReference>
<evidence type="ECO:0000313" key="1">
    <source>
        <dbReference type="EMBL" id="RZQ54904.1"/>
    </source>
</evidence>
<sequence>MRQAVTLFVFVVAMLGCDAAEKVVFECEQQATEQLPNLKYKLTFSDLDVRYVDHLNPEHSAINDVVITLDENQHKVYTVTLKTDHERSNSWVHTTSSKIIGDDLYEHTVFKDNEGNVIFDNEAFTLRPYCLLQ</sequence>
<dbReference type="Proteomes" id="UP000291338">
    <property type="component" value="Unassembled WGS sequence"/>
</dbReference>
<name>A0A4Q7IRC1_9GAMM</name>
<dbReference type="AlphaFoldDB" id="A0A4Q7IRC1"/>
<comment type="caution">
    <text evidence="1">The sequence shown here is derived from an EMBL/GenBank/DDBJ whole genome shotgun (WGS) entry which is preliminary data.</text>
</comment>
<protein>
    <submittedName>
        <fullName evidence="1">Uncharacterized protein</fullName>
    </submittedName>
</protein>
<reference evidence="1 2" key="1">
    <citation type="submission" date="2018-01" db="EMBL/GenBank/DDBJ databases">
        <title>Co-occurrence of chitin degradation, pigmentation and bioactivity in marine Pseudoalteromonas.</title>
        <authorList>
            <person name="Paulsen S."/>
            <person name="Gram L."/>
            <person name="Machado H."/>
        </authorList>
    </citation>
    <scope>NUCLEOTIDE SEQUENCE [LARGE SCALE GENOMIC DNA]</scope>
    <source>
        <strain evidence="1 2">S3898</strain>
    </source>
</reference>
<proteinExistence type="predicted"/>
<gene>
    <name evidence="1" type="ORF">C1E23_01630</name>
</gene>
<accession>A0A4Q7IRC1</accession>
<dbReference type="EMBL" id="PPSX01000006">
    <property type="protein sequence ID" value="RZQ54904.1"/>
    <property type="molecule type" value="Genomic_DNA"/>
</dbReference>
<dbReference type="PROSITE" id="PS51257">
    <property type="entry name" value="PROKAR_LIPOPROTEIN"/>
    <property type="match status" value="1"/>
</dbReference>
<evidence type="ECO:0000313" key="2">
    <source>
        <dbReference type="Proteomes" id="UP000291338"/>
    </source>
</evidence>
<organism evidence="1 2">
    <name type="scientific">Pseudoalteromonas phenolica</name>
    <dbReference type="NCBI Taxonomy" id="161398"/>
    <lineage>
        <taxon>Bacteria</taxon>
        <taxon>Pseudomonadati</taxon>
        <taxon>Pseudomonadota</taxon>
        <taxon>Gammaproteobacteria</taxon>
        <taxon>Alteromonadales</taxon>
        <taxon>Pseudoalteromonadaceae</taxon>
        <taxon>Pseudoalteromonas</taxon>
    </lineage>
</organism>